<protein>
    <submittedName>
        <fullName evidence="1">Preprotein translocase subunit YajC</fullName>
    </submittedName>
</protein>
<dbReference type="EMBL" id="CP076544">
    <property type="protein sequence ID" value="QWS34562.1"/>
    <property type="molecule type" value="Genomic_DNA"/>
</dbReference>
<evidence type="ECO:0000313" key="1">
    <source>
        <dbReference type="EMBL" id="QWS34562.1"/>
    </source>
</evidence>
<accession>A0ACD1E7F5</accession>
<gene>
    <name evidence="1" type="ORF">KM842_05290</name>
</gene>
<reference evidence="1" key="1">
    <citation type="submission" date="2021-06" db="EMBL/GenBank/DDBJ databases">
        <authorList>
            <person name="Ellington A.J."/>
            <person name="Bryan N.C."/>
            <person name="Christner B.C."/>
            <person name="Reisch C.R."/>
        </authorList>
    </citation>
    <scope>NUCLEOTIDE SEQUENCE</scope>
    <source>
        <strain evidence="1">L6-1</strain>
    </source>
</reference>
<evidence type="ECO:0000313" key="2">
    <source>
        <dbReference type="Proteomes" id="UP000681794"/>
    </source>
</evidence>
<dbReference type="Proteomes" id="UP000681794">
    <property type="component" value="Chromosome"/>
</dbReference>
<proteinExistence type="predicted"/>
<organism evidence="1 2">
    <name type="scientific">Curtobacterium aetherium</name>
    <dbReference type="NCBI Taxonomy" id="2841594"/>
    <lineage>
        <taxon>Bacteria</taxon>
        <taxon>Bacillati</taxon>
        <taxon>Actinomycetota</taxon>
        <taxon>Actinomycetes</taxon>
        <taxon>Micrococcales</taxon>
        <taxon>Microbacteriaceae</taxon>
        <taxon>Curtobacterium</taxon>
    </lineage>
</organism>
<sequence>MDQYFLIIIIVAFAAFMFYSSRKRKKQQSETASQMVPGARVMLSFGLYGTLVSVDDEKVTADVEVAPGTVITVHRQTLSRVVPEETPDAVDTTTEPETEHVTELNGEPIYGERVEDVDTTKRKTED</sequence>
<keyword evidence="2" id="KW-1185">Reference proteome</keyword>
<name>A0ACD1E7F5_9MICO</name>